<proteinExistence type="predicted"/>
<dbReference type="EMBL" id="CAUYUJ010002856">
    <property type="protein sequence ID" value="CAK0802675.1"/>
    <property type="molecule type" value="Genomic_DNA"/>
</dbReference>
<comment type="caution">
    <text evidence="1">The sequence shown here is derived from an EMBL/GenBank/DDBJ whole genome shotgun (WGS) entry which is preliminary data.</text>
</comment>
<evidence type="ECO:0000313" key="2">
    <source>
        <dbReference type="Proteomes" id="UP001189429"/>
    </source>
</evidence>
<feature type="non-terminal residue" evidence="1">
    <location>
        <position position="58"/>
    </location>
</feature>
<evidence type="ECO:0000313" key="1">
    <source>
        <dbReference type="EMBL" id="CAK0802675.1"/>
    </source>
</evidence>
<organism evidence="1 2">
    <name type="scientific">Prorocentrum cordatum</name>
    <dbReference type="NCBI Taxonomy" id="2364126"/>
    <lineage>
        <taxon>Eukaryota</taxon>
        <taxon>Sar</taxon>
        <taxon>Alveolata</taxon>
        <taxon>Dinophyceae</taxon>
        <taxon>Prorocentrales</taxon>
        <taxon>Prorocentraceae</taxon>
        <taxon>Prorocentrum</taxon>
    </lineage>
</organism>
<gene>
    <name evidence="1" type="ORF">PCOR1329_LOCUS10110</name>
</gene>
<protein>
    <submittedName>
        <fullName evidence="1">Uncharacterized protein</fullName>
    </submittedName>
</protein>
<sequence length="58" mass="6133">DAVARMLNGQDMTQLASGQVKVKALAGAQIQKFCRQLLRDAEAQGARNPLPALAFPGP</sequence>
<accession>A0ABN9QDE5</accession>
<name>A0ABN9QDE5_9DINO</name>
<dbReference type="Proteomes" id="UP001189429">
    <property type="component" value="Unassembled WGS sequence"/>
</dbReference>
<feature type="non-terminal residue" evidence="1">
    <location>
        <position position="1"/>
    </location>
</feature>
<reference evidence="1" key="1">
    <citation type="submission" date="2023-10" db="EMBL/GenBank/DDBJ databases">
        <authorList>
            <person name="Chen Y."/>
            <person name="Shah S."/>
            <person name="Dougan E. K."/>
            <person name="Thang M."/>
            <person name="Chan C."/>
        </authorList>
    </citation>
    <scope>NUCLEOTIDE SEQUENCE [LARGE SCALE GENOMIC DNA]</scope>
</reference>
<keyword evidence="2" id="KW-1185">Reference proteome</keyword>